<organism evidence="3 4">
    <name type="scientific">Kistimonas scapharcae</name>
    <dbReference type="NCBI Taxonomy" id="1036133"/>
    <lineage>
        <taxon>Bacteria</taxon>
        <taxon>Pseudomonadati</taxon>
        <taxon>Pseudomonadota</taxon>
        <taxon>Gammaproteobacteria</taxon>
        <taxon>Oceanospirillales</taxon>
        <taxon>Endozoicomonadaceae</taxon>
        <taxon>Kistimonas</taxon>
    </lineage>
</organism>
<dbReference type="HAMAP" id="MF_01940">
    <property type="entry name" value="RNA_CPDase"/>
    <property type="match status" value="1"/>
</dbReference>
<feature type="active site" description="Proton acceptor" evidence="2">
    <location>
        <position position="136"/>
    </location>
</feature>
<evidence type="ECO:0000256" key="2">
    <source>
        <dbReference type="HAMAP-Rule" id="MF_01940"/>
    </source>
</evidence>
<dbReference type="PANTHER" id="PTHR35561:SF1">
    <property type="entry name" value="RNA 2',3'-CYCLIC PHOSPHODIESTERASE"/>
    <property type="match status" value="1"/>
</dbReference>
<dbReference type="PANTHER" id="PTHR35561">
    <property type="entry name" value="RNA 2',3'-CYCLIC PHOSPHODIESTERASE"/>
    <property type="match status" value="1"/>
</dbReference>
<dbReference type="InterPro" id="IPR004175">
    <property type="entry name" value="RNA_CPDase"/>
</dbReference>
<accession>A0ABP8V9Z6</accession>
<dbReference type="EC" id="3.1.4.58" evidence="2"/>
<evidence type="ECO:0000313" key="4">
    <source>
        <dbReference type="Proteomes" id="UP001500604"/>
    </source>
</evidence>
<sequence>MKAGNSGKVRAFIAYRLPLDVSAALYKKARHHVGEDLVETLRWVAPQDYHLTLRFLGSCTEDQLQQISHGLHEALQDVDGFRCMTGEVNYFPSTNLPRVMALMVHSGKVMERLYTLCDELAVAAGIPSQSRHFRPHVTLARFPADTHRLSMSVWRLPGFHLTVKDIVLIRSDLSPEGARYSEIETFPLESVLKTAVAQ</sequence>
<dbReference type="RefSeq" id="WP_345198765.1">
    <property type="nucleotide sequence ID" value="NZ_BAABFL010000472.1"/>
</dbReference>
<evidence type="ECO:0000313" key="3">
    <source>
        <dbReference type="EMBL" id="GAA4652244.1"/>
    </source>
</evidence>
<comment type="similarity">
    <text evidence="2">Belongs to the 2H phosphoesterase superfamily. ThpR family.</text>
</comment>
<evidence type="ECO:0000256" key="1">
    <source>
        <dbReference type="ARBA" id="ARBA00022801"/>
    </source>
</evidence>
<keyword evidence="4" id="KW-1185">Reference proteome</keyword>
<dbReference type="SUPFAM" id="SSF55144">
    <property type="entry name" value="LigT-like"/>
    <property type="match status" value="1"/>
</dbReference>
<feature type="short sequence motif" description="HXTX 1" evidence="2">
    <location>
        <begin position="50"/>
        <end position="53"/>
    </location>
</feature>
<comment type="catalytic activity">
    <reaction evidence="2">
        <text>a 3'-end 2',3'-cyclophospho-ribonucleotide-RNA + H2O = a 3'-end 2'-phospho-ribonucleotide-RNA + H(+)</text>
        <dbReference type="Rhea" id="RHEA:11828"/>
        <dbReference type="Rhea" id="RHEA-COMP:10464"/>
        <dbReference type="Rhea" id="RHEA-COMP:17353"/>
        <dbReference type="ChEBI" id="CHEBI:15377"/>
        <dbReference type="ChEBI" id="CHEBI:15378"/>
        <dbReference type="ChEBI" id="CHEBI:83064"/>
        <dbReference type="ChEBI" id="CHEBI:173113"/>
        <dbReference type="EC" id="3.1.4.58"/>
    </reaction>
</comment>
<dbReference type="Proteomes" id="UP001500604">
    <property type="component" value="Unassembled WGS sequence"/>
</dbReference>
<name>A0ABP8V9Z6_9GAMM</name>
<feature type="active site" description="Proton donor" evidence="2">
    <location>
        <position position="50"/>
    </location>
</feature>
<comment type="caution">
    <text evidence="3">The sequence shown here is derived from an EMBL/GenBank/DDBJ whole genome shotgun (WGS) entry which is preliminary data.</text>
</comment>
<dbReference type="Pfam" id="PF13563">
    <property type="entry name" value="2_5_RNA_ligase2"/>
    <property type="match status" value="1"/>
</dbReference>
<protein>
    <recommendedName>
        <fullName evidence="2">RNA 2',3'-cyclic phosphodiesterase</fullName>
        <shortName evidence="2">RNA 2',3'-CPDase</shortName>
        <ecNumber evidence="2">3.1.4.58</ecNumber>
    </recommendedName>
</protein>
<reference evidence="4" key="1">
    <citation type="journal article" date="2019" name="Int. J. Syst. Evol. Microbiol.">
        <title>The Global Catalogue of Microorganisms (GCM) 10K type strain sequencing project: providing services to taxonomists for standard genome sequencing and annotation.</title>
        <authorList>
            <consortium name="The Broad Institute Genomics Platform"/>
            <consortium name="The Broad Institute Genome Sequencing Center for Infectious Disease"/>
            <person name="Wu L."/>
            <person name="Ma J."/>
        </authorList>
    </citation>
    <scope>NUCLEOTIDE SEQUENCE [LARGE SCALE GENOMIC DNA]</scope>
    <source>
        <strain evidence="4">JCM 17805</strain>
    </source>
</reference>
<proteinExistence type="inferred from homology"/>
<keyword evidence="1 2" id="KW-0378">Hydrolase</keyword>
<gene>
    <name evidence="3" type="ORF">GCM10023116_45280</name>
</gene>
<dbReference type="Gene3D" id="3.90.1140.10">
    <property type="entry name" value="Cyclic phosphodiesterase"/>
    <property type="match status" value="1"/>
</dbReference>
<dbReference type="InterPro" id="IPR009097">
    <property type="entry name" value="Cyclic_Pdiesterase"/>
</dbReference>
<feature type="short sequence motif" description="HXTX 2" evidence="2">
    <location>
        <begin position="136"/>
        <end position="139"/>
    </location>
</feature>
<dbReference type="EMBL" id="BAABFL010000472">
    <property type="protein sequence ID" value="GAA4652244.1"/>
    <property type="molecule type" value="Genomic_DNA"/>
</dbReference>
<comment type="function">
    <text evidence="2">Hydrolyzes RNA 2',3'-cyclic phosphodiester to an RNA 2'-phosphomonoester.</text>
</comment>
<dbReference type="NCBIfam" id="TIGR02258">
    <property type="entry name" value="2_5_ligase"/>
    <property type="match status" value="1"/>
</dbReference>